<name>A0ABY4ZWL4_9CAUL</name>
<accession>A0ABY4ZWL4</accession>
<protein>
    <submittedName>
        <fullName evidence="1">Uncharacterized protein</fullName>
    </submittedName>
</protein>
<keyword evidence="2" id="KW-1185">Reference proteome</keyword>
<proteinExistence type="predicted"/>
<dbReference type="Proteomes" id="UP001057520">
    <property type="component" value="Chromosome"/>
</dbReference>
<evidence type="ECO:0000313" key="1">
    <source>
        <dbReference type="EMBL" id="USQ97222.1"/>
    </source>
</evidence>
<sequence length="133" mass="14619">MTATPEPFTWQIVDTSTNEVRRFYADGAALVATGTRAPHAFWQRHPLIAQAIETAGPDGETATVRIWLAMLGAPEAPNTARPSRPADMTLTGEWKTDVDFWAAHPSVEHVELHQLVDDDPAGDCWTASLWLKA</sequence>
<dbReference type="EMBL" id="CP096040">
    <property type="protein sequence ID" value="USQ97222.1"/>
    <property type="molecule type" value="Genomic_DNA"/>
</dbReference>
<evidence type="ECO:0000313" key="2">
    <source>
        <dbReference type="Proteomes" id="UP001057520"/>
    </source>
</evidence>
<gene>
    <name evidence="1" type="ORF">MZV50_06685</name>
</gene>
<organism evidence="1 2">
    <name type="scientific">Caulobacter segnis</name>
    <dbReference type="NCBI Taxonomy" id="88688"/>
    <lineage>
        <taxon>Bacteria</taxon>
        <taxon>Pseudomonadati</taxon>
        <taxon>Pseudomonadota</taxon>
        <taxon>Alphaproteobacteria</taxon>
        <taxon>Caulobacterales</taxon>
        <taxon>Caulobacteraceae</taxon>
        <taxon>Caulobacter</taxon>
    </lineage>
</organism>
<reference evidence="1 2" key="1">
    <citation type="submission" date="2022-04" db="EMBL/GenBank/DDBJ databases">
        <title>Genome sequence of soybean root-associated Caulobacter segnis RL271.</title>
        <authorList>
            <person name="Longley R."/>
            <person name="Bonito G."/>
            <person name="Trigodet F."/>
            <person name="Crosson S."/>
            <person name="Fiebig A."/>
        </authorList>
    </citation>
    <scope>NUCLEOTIDE SEQUENCE [LARGE SCALE GENOMIC DNA]</scope>
    <source>
        <strain evidence="1 2">RL271</strain>
    </source>
</reference>